<comment type="caution">
    <text evidence="3">The sequence shown here is derived from an EMBL/GenBank/DDBJ whole genome shotgun (WGS) entry which is preliminary data.</text>
</comment>
<feature type="domain" description="DUF6589" evidence="2">
    <location>
        <begin position="151"/>
        <end position="548"/>
    </location>
</feature>
<reference evidence="4" key="2">
    <citation type="journal article" date="2018" name="BMC Genomics">
        <title>Genomic insights into host adaptation between the wheat stripe rust pathogen (Puccinia striiformis f. sp. tritici) and the barley stripe rust pathogen (Puccinia striiformis f. sp. hordei).</title>
        <authorList>
            <person name="Xia C."/>
            <person name="Wang M."/>
            <person name="Yin C."/>
            <person name="Cornejo O.E."/>
            <person name="Hulbert S.H."/>
            <person name="Chen X."/>
        </authorList>
    </citation>
    <scope>NUCLEOTIDE SEQUENCE [LARGE SCALE GENOMIC DNA]</scope>
    <source>
        <strain evidence="4">93TX-2</strain>
    </source>
</reference>
<sequence>MLRHGRRSGPPQDEEDPGVNDPAGNQDTNEAEKMLGISYEAQRNPVACVRHRDQRMALTRVHEYCNYLGLAASRKTAIAALKTLAQENARNIRRVMEIQEGLALAPTLCIDNIDMEQRVHQQSVGNRTSTFRGTWGHSKRQLGVFLPVQLSQMFLPTVRKEHHEIAVWKSQIARVLNEYITVPADRRTAYPLDPPVIEQVDHTAPELLMLKLMKASDNLAEGIGQVFQSIITQSGLSVNEFFKRLQPFDGDLGTVQNFNCLRQQRAPSTQPQHCMENIYFQLGASHTLWNVGSNIFSHHFGNPKDSNDTGARQHLEALGFPSEKAIQKKDFTLMINQMERVFEANIYYCLRVVMDLAWQKPGVEKINISSAQWNSIIVKSYATFCTPQARTSAVAQKCVRLSNTMLLLHDFLSVVEAQRSMSAGDVGRLMCVWKKWSLMKQALTGLTNYSSYLPKMVLMLTVWLPGLLSKYLRHNLLISPSWRPGHFVAKDFELEKDNYWLKFLFNNTGQGTNVDRLCDTFSPNVFLLQQMFQSLKEDCGAQIVHQSHKNKLPHQSLVMFSNMGLNWDILGQHSNKDNKNTIKVVNTYLAGIQKLKTTIRMTDIHLNKFKKHLNTQTTQASNEERINSDDDNDTQSEDM</sequence>
<dbReference type="Pfam" id="PF20231">
    <property type="entry name" value="DUF6589"/>
    <property type="match status" value="1"/>
</dbReference>
<evidence type="ECO:0000313" key="4">
    <source>
        <dbReference type="Proteomes" id="UP000238274"/>
    </source>
</evidence>
<proteinExistence type="predicted"/>
<reference evidence="4" key="3">
    <citation type="journal article" date="2018" name="Mol. Plant Microbe Interact.">
        <title>Genome sequence resources for the wheat stripe rust pathogen (Puccinia striiformis f. sp. tritici) and the barley stripe rust pathogen (Puccinia striiformis f. sp. hordei).</title>
        <authorList>
            <person name="Xia C."/>
            <person name="Wang M."/>
            <person name="Yin C."/>
            <person name="Cornejo O.E."/>
            <person name="Hulbert S.H."/>
            <person name="Chen X."/>
        </authorList>
    </citation>
    <scope>NUCLEOTIDE SEQUENCE [LARGE SCALE GENOMIC DNA]</scope>
    <source>
        <strain evidence="4">93TX-2</strain>
    </source>
</reference>
<evidence type="ECO:0000313" key="3">
    <source>
        <dbReference type="EMBL" id="POV97555.1"/>
    </source>
</evidence>
<accession>A0A2S4UJV1</accession>
<dbReference type="VEuPathDB" id="FungiDB:PSTT_15217"/>
<feature type="region of interest" description="Disordered" evidence="1">
    <location>
        <begin position="1"/>
        <end position="28"/>
    </location>
</feature>
<feature type="region of interest" description="Disordered" evidence="1">
    <location>
        <begin position="615"/>
        <end position="639"/>
    </location>
</feature>
<dbReference type="AlphaFoldDB" id="A0A2S4UJV1"/>
<dbReference type="Proteomes" id="UP000238274">
    <property type="component" value="Unassembled WGS sequence"/>
</dbReference>
<dbReference type="EMBL" id="PKSM01000329">
    <property type="protein sequence ID" value="POV97555.1"/>
    <property type="molecule type" value="Genomic_DNA"/>
</dbReference>
<dbReference type="OrthoDB" id="2504766at2759"/>
<dbReference type="InterPro" id="IPR046496">
    <property type="entry name" value="DUF6589"/>
</dbReference>
<evidence type="ECO:0000256" key="1">
    <source>
        <dbReference type="SAM" id="MobiDB-lite"/>
    </source>
</evidence>
<reference evidence="3 4" key="1">
    <citation type="submission" date="2017-12" db="EMBL/GenBank/DDBJ databases">
        <title>Gene loss provides genomic basis for host adaptation in cereal stripe rust fungi.</title>
        <authorList>
            <person name="Xia C."/>
        </authorList>
    </citation>
    <scope>NUCLEOTIDE SEQUENCE [LARGE SCALE GENOMIC DNA]</scope>
    <source>
        <strain evidence="3 4">93TX-2</strain>
    </source>
</reference>
<gene>
    <name evidence="3" type="ORF">PSHT_14514</name>
</gene>
<dbReference type="VEuPathDB" id="FungiDB:PSHT_14514"/>
<protein>
    <recommendedName>
        <fullName evidence="2">DUF6589 domain-containing protein</fullName>
    </recommendedName>
</protein>
<feature type="compositionally biased region" description="Acidic residues" evidence="1">
    <location>
        <begin position="629"/>
        <end position="639"/>
    </location>
</feature>
<keyword evidence="4" id="KW-1185">Reference proteome</keyword>
<name>A0A2S4UJV1_9BASI</name>
<organism evidence="3 4">
    <name type="scientific">Puccinia striiformis</name>
    <dbReference type="NCBI Taxonomy" id="27350"/>
    <lineage>
        <taxon>Eukaryota</taxon>
        <taxon>Fungi</taxon>
        <taxon>Dikarya</taxon>
        <taxon>Basidiomycota</taxon>
        <taxon>Pucciniomycotina</taxon>
        <taxon>Pucciniomycetes</taxon>
        <taxon>Pucciniales</taxon>
        <taxon>Pucciniaceae</taxon>
        <taxon>Puccinia</taxon>
    </lineage>
</organism>
<evidence type="ECO:0000259" key="2">
    <source>
        <dbReference type="Pfam" id="PF20231"/>
    </source>
</evidence>